<accession>G7W9B5</accession>
<evidence type="ECO:0000256" key="1">
    <source>
        <dbReference type="ARBA" id="ARBA00004651"/>
    </source>
</evidence>
<keyword evidence="3" id="KW-1003">Cell membrane</keyword>
<dbReference type="RefSeq" id="WP_014186060.1">
    <property type="nucleotide sequence ID" value="NC_016584.1"/>
</dbReference>
<gene>
    <name evidence="9" type="ordered locus">Desor_3791</name>
</gene>
<dbReference type="EMBL" id="CP003108">
    <property type="protein sequence ID" value="AET69252.1"/>
    <property type="molecule type" value="Genomic_DNA"/>
</dbReference>
<dbReference type="PANTHER" id="PTHR43266">
    <property type="entry name" value="MACROLIDE-EFFLUX PROTEIN"/>
    <property type="match status" value="1"/>
</dbReference>
<dbReference type="InterPro" id="IPR036259">
    <property type="entry name" value="MFS_trans_sf"/>
</dbReference>
<dbReference type="SUPFAM" id="SSF103473">
    <property type="entry name" value="MFS general substrate transporter"/>
    <property type="match status" value="1"/>
</dbReference>
<feature type="transmembrane region" description="Helical" evidence="7">
    <location>
        <begin position="71"/>
        <end position="92"/>
    </location>
</feature>
<dbReference type="STRING" id="768706.Desor_3791"/>
<keyword evidence="10" id="KW-1185">Reference proteome</keyword>
<evidence type="ECO:0000313" key="9">
    <source>
        <dbReference type="EMBL" id="AET69252.1"/>
    </source>
</evidence>
<feature type="transmembrane region" description="Helical" evidence="7">
    <location>
        <begin position="98"/>
        <end position="121"/>
    </location>
</feature>
<evidence type="ECO:0000256" key="6">
    <source>
        <dbReference type="ARBA" id="ARBA00023136"/>
    </source>
</evidence>
<feature type="transmembrane region" description="Helical" evidence="7">
    <location>
        <begin position="38"/>
        <end position="59"/>
    </location>
</feature>
<evidence type="ECO:0000256" key="5">
    <source>
        <dbReference type="ARBA" id="ARBA00022989"/>
    </source>
</evidence>
<keyword evidence="6 7" id="KW-0472">Membrane</keyword>
<reference evidence="9 10" key="2">
    <citation type="journal article" date="2012" name="J. Bacteriol.">
        <title>Complete genome sequences of Desulfosporosinus orientis DSM765T, Desulfosporosinus youngiae DSM17734T, Desulfosporosinus meridiei DSM13257T, and Desulfosporosinus acidiphilus DSM22704T.</title>
        <authorList>
            <person name="Pester M."/>
            <person name="Brambilla E."/>
            <person name="Alazard D."/>
            <person name="Rattei T."/>
            <person name="Weinmaier T."/>
            <person name="Han J."/>
            <person name="Lucas S."/>
            <person name="Lapidus A."/>
            <person name="Cheng J.F."/>
            <person name="Goodwin L."/>
            <person name="Pitluck S."/>
            <person name="Peters L."/>
            <person name="Ovchinnikova G."/>
            <person name="Teshima H."/>
            <person name="Detter J.C."/>
            <person name="Han C.S."/>
            <person name="Tapia R."/>
            <person name="Land M.L."/>
            <person name="Hauser L."/>
            <person name="Kyrpides N.C."/>
            <person name="Ivanova N.N."/>
            <person name="Pagani I."/>
            <person name="Huntmann M."/>
            <person name="Wei C.L."/>
            <person name="Davenport K.W."/>
            <person name="Daligault H."/>
            <person name="Chain P.S."/>
            <person name="Chen A."/>
            <person name="Mavromatis K."/>
            <person name="Markowitz V."/>
            <person name="Szeto E."/>
            <person name="Mikhailova N."/>
            <person name="Pati A."/>
            <person name="Wagner M."/>
            <person name="Woyke T."/>
            <person name="Ollivier B."/>
            <person name="Klenk H.P."/>
            <person name="Spring S."/>
            <person name="Loy A."/>
        </authorList>
    </citation>
    <scope>NUCLEOTIDE SEQUENCE [LARGE SCALE GENOMIC DNA]</scope>
    <source>
        <strain evidence="10">ATCC 19365 / DSM 765 / NCIMB 8382 / VKM B-1628</strain>
    </source>
</reference>
<proteinExistence type="predicted"/>
<evidence type="ECO:0000256" key="3">
    <source>
        <dbReference type="ARBA" id="ARBA00022475"/>
    </source>
</evidence>
<evidence type="ECO:0000259" key="8">
    <source>
        <dbReference type="PROSITE" id="PS50850"/>
    </source>
</evidence>
<name>G7W9B5_DESOD</name>
<dbReference type="PANTHER" id="PTHR43266:SF2">
    <property type="entry name" value="MAJOR FACILITATOR SUPERFAMILY (MFS) PROFILE DOMAIN-CONTAINING PROTEIN"/>
    <property type="match status" value="1"/>
</dbReference>
<feature type="transmembrane region" description="Helical" evidence="7">
    <location>
        <begin position="166"/>
        <end position="185"/>
    </location>
</feature>
<dbReference type="Proteomes" id="UP000006346">
    <property type="component" value="Chromosome"/>
</dbReference>
<protein>
    <submittedName>
        <fullName evidence="9">Arabinose efflux permease family protein</fullName>
    </submittedName>
</protein>
<feature type="transmembrane region" description="Helical" evidence="7">
    <location>
        <begin position="250"/>
        <end position="269"/>
    </location>
</feature>
<sequence>MINKEFTLLWLGKIISQLGDKFYAIALAWWILQRTNSPAVMGFFLLASALPGILLGIFAGVMTDRWKRKTILVVTDMIRGCLVLVIASLAMVNVLEVWHVFLIGVCLSFATAFFEPAMLAIIPEIVEKEKLTKANGLSQMVSGACSVAGPLFGAIAVSVFGLARVFLANSISYFFASLLAGFITVNKDYRVIKTTNIWEEISEGVSFIKRQKPILFVLKVIALAHLFMGSLTVTLPFLARGLQGNGVNNLGYLEMMLGVGLFAGSLIISIKKKASVNERTLITFIIAAGFSFMVIAVSQYFYVQAVYIYMLIMTAIGACIAGAFVFWQSLLHSYTPGNMTGRVFSIATLISNISLPVSYCLFGLLLNISSILFLMAASGVCLIVLCIYFYFQREHGMQY</sequence>
<comment type="subcellular location">
    <subcellularLocation>
        <location evidence="1">Cell membrane</location>
        <topology evidence="1">Multi-pass membrane protein</topology>
    </subcellularLocation>
</comment>
<dbReference type="InterPro" id="IPR020846">
    <property type="entry name" value="MFS_dom"/>
</dbReference>
<feature type="transmembrane region" description="Helical" evidence="7">
    <location>
        <begin position="7"/>
        <end position="32"/>
    </location>
</feature>
<keyword evidence="4 7" id="KW-0812">Transmembrane</keyword>
<evidence type="ECO:0000256" key="2">
    <source>
        <dbReference type="ARBA" id="ARBA00022448"/>
    </source>
</evidence>
<dbReference type="KEGG" id="dor:Desor_3791"/>
<dbReference type="AlphaFoldDB" id="G7W9B5"/>
<dbReference type="PATRIC" id="fig|768706.3.peg.3832"/>
<organism evidence="9 10">
    <name type="scientific">Desulfosporosinus orientis (strain ATCC 19365 / DSM 765 / NCIMB 8382 / VKM B-1628 / Singapore I)</name>
    <name type="common">Desulfotomaculum orientis</name>
    <dbReference type="NCBI Taxonomy" id="768706"/>
    <lineage>
        <taxon>Bacteria</taxon>
        <taxon>Bacillati</taxon>
        <taxon>Bacillota</taxon>
        <taxon>Clostridia</taxon>
        <taxon>Eubacteriales</taxon>
        <taxon>Desulfitobacteriaceae</taxon>
        <taxon>Desulfosporosinus</taxon>
    </lineage>
</organism>
<feature type="transmembrane region" description="Helical" evidence="7">
    <location>
        <begin position="216"/>
        <end position="238"/>
    </location>
</feature>
<dbReference type="PROSITE" id="PS50850">
    <property type="entry name" value="MFS"/>
    <property type="match status" value="1"/>
</dbReference>
<evidence type="ECO:0000256" key="4">
    <source>
        <dbReference type="ARBA" id="ARBA00022692"/>
    </source>
</evidence>
<dbReference type="GO" id="GO:0022857">
    <property type="term" value="F:transmembrane transporter activity"/>
    <property type="evidence" value="ECO:0007669"/>
    <property type="project" value="InterPro"/>
</dbReference>
<evidence type="ECO:0000313" key="10">
    <source>
        <dbReference type="Proteomes" id="UP000006346"/>
    </source>
</evidence>
<feature type="domain" description="Major facilitator superfamily (MFS) profile" evidence="8">
    <location>
        <begin position="1"/>
        <end position="395"/>
    </location>
</feature>
<feature type="transmembrane region" description="Helical" evidence="7">
    <location>
        <begin position="281"/>
        <end position="302"/>
    </location>
</feature>
<dbReference type="eggNOG" id="COG2814">
    <property type="taxonomic scope" value="Bacteria"/>
</dbReference>
<dbReference type="Pfam" id="PF05977">
    <property type="entry name" value="MFS_3"/>
    <property type="match status" value="1"/>
</dbReference>
<feature type="transmembrane region" description="Helical" evidence="7">
    <location>
        <begin position="141"/>
        <end position="160"/>
    </location>
</feature>
<dbReference type="OrthoDB" id="9775268at2"/>
<dbReference type="GO" id="GO:0005886">
    <property type="term" value="C:plasma membrane"/>
    <property type="evidence" value="ECO:0007669"/>
    <property type="project" value="UniProtKB-SubCell"/>
</dbReference>
<dbReference type="HOGENOM" id="CLU_034180_16_0_9"/>
<keyword evidence="2" id="KW-0813">Transport</keyword>
<dbReference type="InterPro" id="IPR010290">
    <property type="entry name" value="TM_effector"/>
</dbReference>
<evidence type="ECO:0000256" key="7">
    <source>
        <dbReference type="SAM" id="Phobius"/>
    </source>
</evidence>
<feature type="transmembrane region" description="Helical" evidence="7">
    <location>
        <begin position="371"/>
        <end position="391"/>
    </location>
</feature>
<dbReference type="CDD" id="cd06173">
    <property type="entry name" value="MFS_MefA_like"/>
    <property type="match status" value="1"/>
</dbReference>
<feature type="transmembrane region" description="Helical" evidence="7">
    <location>
        <begin position="308"/>
        <end position="331"/>
    </location>
</feature>
<keyword evidence="5 7" id="KW-1133">Transmembrane helix</keyword>
<dbReference type="Gene3D" id="1.20.1250.20">
    <property type="entry name" value="MFS general substrate transporter like domains"/>
    <property type="match status" value="1"/>
</dbReference>
<reference evidence="10" key="1">
    <citation type="submission" date="2011-11" db="EMBL/GenBank/DDBJ databases">
        <title>Complete sequence of Desulfosporosinus orientis DSM 765.</title>
        <authorList>
            <person name="Lucas S."/>
            <person name="Han J."/>
            <person name="Lapidus A."/>
            <person name="Cheng J.-F."/>
            <person name="Goodwin L."/>
            <person name="Pitluck S."/>
            <person name="Peters L."/>
            <person name="Ovchinnikova G."/>
            <person name="Teshima H."/>
            <person name="Detter J.C."/>
            <person name="Han C."/>
            <person name="Tapia R."/>
            <person name="Land M."/>
            <person name="Hauser L."/>
            <person name="Kyrpides N."/>
            <person name="Ivanova N."/>
            <person name="Pagani I."/>
            <person name="Pester M."/>
            <person name="Spring S."/>
            <person name="Ollivier B."/>
            <person name="Rattei T."/>
            <person name="Klenk H.-P."/>
            <person name="Wagner M."/>
            <person name="Loy A."/>
            <person name="Woyke T."/>
        </authorList>
    </citation>
    <scope>NUCLEOTIDE SEQUENCE [LARGE SCALE GENOMIC DNA]</scope>
    <source>
        <strain evidence="10">ATCC 19365 / DSM 765 / NCIMB 8382 / VKM B-1628</strain>
    </source>
</reference>
<feature type="transmembrane region" description="Helical" evidence="7">
    <location>
        <begin position="343"/>
        <end position="365"/>
    </location>
</feature>